<proteinExistence type="predicted"/>
<name>A0A8H4EKI4_GIGMA</name>
<evidence type="ECO:0000313" key="2">
    <source>
        <dbReference type="Proteomes" id="UP000439903"/>
    </source>
</evidence>
<dbReference type="InterPro" id="IPR029636">
    <property type="entry name" value="Csf1"/>
</dbReference>
<dbReference type="Proteomes" id="UP000439903">
    <property type="component" value="Unassembled WGS sequence"/>
</dbReference>
<evidence type="ECO:0000313" key="1">
    <source>
        <dbReference type="EMBL" id="KAF0504811.1"/>
    </source>
</evidence>
<dbReference type="AlphaFoldDB" id="A0A8H4EKI4"/>
<dbReference type="OrthoDB" id="10051416at2759"/>
<accession>A0A8H4EKI4</accession>
<reference evidence="1 2" key="1">
    <citation type="journal article" date="2019" name="Environ. Microbiol.">
        <title>At the nexus of three kingdoms: the genome of the mycorrhizal fungus Gigaspora margarita provides insights into plant, endobacterial and fungal interactions.</title>
        <authorList>
            <person name="Venice F."/>
            <person name="Ghignone S."/>
            <person name="Salvioli di Fossalunga A."/>
            <person name="Amselem J."/>
            <person name="Novero M."/>
            <person name="Xianan X."/>
            <person name="Sedzielewska Toro K."/>
            <person name="Morin E."/>
            <person name="Lipzen A."/>
            <person name="Grigoriev I.V."/>
            <person name="Henrissat B."/>
            <person name="Martin F.M."/>
            <person name="Bonfante P."/>
        </authorList>
    </citation>
    <scope>NUCLEOTIDE SEQUENCE [LARGE SCALE GENOMIC DNA]</scope>
    <source>
        <strain evidence="1 2">BEG34</strain>
    </source>
</reference>
<sequence length="408" mass="47186">MKAEIFLLRDHITLFQDLIKDWTSGPSPDKLHFIPIKYKFNPRFTNFKLYLYIKEHNIINDPTDIGENTFIIIRGSRLASNIVAPFLRYNQEITKILFDMEITNGRIFMSPQVSQTLGTFLTEYRNYINFCELKEYVALHDPKNVTGTIKRSPQAIKPPADPYEVYVTFIIEDGTLILPENLYNAIEQSLRIHFYELQLELRNLDLYMDMDLTISPFTWTLGSDLNMKTTSKSRLSKEYTNYLQLRPSFLLSTTSSGKAFSYHYVDDESALPPDFLNPLDADVTFLNLNLKEVVISVWGGDSVSQILLKEGLCVKFDDLANEKYTQRVLVDLLDLVFRSLAMSASNLNSVYHVKDGESHHFVEVASFECAFNISLYHTISGWRQRFASQQAHLKEQDKEIKIPFLYGN</sequence>
<dbReference type="GO" id="GO:0016020">
    <property type="term" value="C:membrane"/>
    <property type="evidence" value="ECO:0007669"/>
    <property type="project" value="InterPro"/>
</dbReference>
<dbReference type="PANTHER" id="PTHR32085">
    <property type="entry name" value="PROTEIN CSF1"/>
    <property type="match status" value="1"/>
</dbReference>
<organism evidence="1 2">
    <name type="scientific">Gigaspora margarita</name>
    <dbReference type="NCBI Taxonomy" id="4874"/>
    <lineage>
        <taxon>Eukaryota</taxon>
        <taxon>Fungi</taxon>
        <taxon>Fungi incertae sedis</taxon>
        <taxon>Mucoromycota</taxon>
        <taxon>Glomeromycotina</taxon>
        <taxon>Glomeromycetes</taxon>
        <taxon>Diversisporales</taxon>
        <taxon>Gigasporaceae</taxon>
        <taxon>Gigaspora</taxon>
    </lineage>
</organism>
<dbReference type="EMBL" id="WTPW01000503">
    <property type="protein sequence ID" value="KAF0504811.1"/>
    <property type="molecule type" value="Genomic_DNA"/>
</dbReference>
<protein>
    <submittedName>
        <fullName evidence="1">Fermentation associated protein</fullName>
    </submittedName>
</protein>
<comment type="caution">
    <text evidence="1">The sequence shown here is derived from an EMBL/GenBank/DDBJ whole genome shotgun (WGS) entry which is preliminary data.</text>
</comment>
<keyword evidence="2" id="KW-1185">Reference proteome</keyword>
<dbReference type="GO" id="GO:0006113">
    <property type="term" value="P:fermentation"/>
    <property type="evidence" value="ECO:0007669"/>
    <property type="project" value="InterPro"/>
</dbReference>
<dbReference type="PANTHER" id="PTHR32085:SF3">
    <property type="entry name" value="PROTEIN CSF1"/>
    <property type="match status" value="1"/>
</dbReference>
<gene>
    <name evidence="1" type="ORF">F8M41_019476</name>
</gene>